<organism evidence="2">
    <name type="scientific">human gut metagenome</name>
    <dbReference type="NCBI Taxonomy" id="408170"/>
    <lineage>
        <taxon>unclassified sequences</taxon>
        <taxon>metagenomes</taxon>
        <taxon>organismal metagenomes</taxon>
    </lineage>
</organism>
<dbReference type="GO" id="GO:0004386">
    <property type="term" value="F:helicase activity"/>
    <property type="evidence" value="ECO:0007669"/>
    <property type="project" value="UniProtKB-KW"/>
</dbReference>
<dbReference type="GO" id="GO:0016787">
    <property type="term" value="F:hydrolase activity"/>
    <property type="evidence" value="ECO:0007669"/>
    <property type="project" value="InterPro"/>
</dbReference>
<dbReference type="InterPro" id="IPR052933">
    <property type="entry name" value="DNA_Protect_Modify"/>
</dbReference>
<protein>
    <submittedName>
        <fullName evidence="2">Superfamily II DNA and RNA helicase</fullName>
    </submittedName>
</protein>
<feature type="non-terminal residue" evidence="2">
    <location>
        <position position="616"/>
    </location>
</feature>
<proteinExistence type="predicted"/>
<gene>
    <name evidence="2" type="ORF">LEA_05346</name>
</gene>
<feature type="domain" description="Helicase/UvrB N-terminal" evidence="1">
    <location>
        <begin position="490"/>
        <end position="586"/>
    </location>
</feature>
<dbReference type="SUPFAM" id="SSF52540">
    <property type="entry name" value="P-loop containing nucleoside triphosphate hydrolases"/>
    <property type="match status" value="1"/>
</dbReference>
<accession>K1TZ68</accession>
<dbReference type="GO" id="GO:0003677">
    <property type="term" value="F:DNA binding"/>
    <property type="evidence" value="ECO:0007669"/>
    <property type="project" value="InterPro"/>
</dbReference>
<dbReference type="GO" id="GO:0005524">
    <property type="term" value="F:ATP binding"/>
    <property type="evidence" value="ECO:0007669"/>
    <property type="project" value="InterPro"/>
</dbReference>
<dbReference type="AlphaFoldDB" id="K1TZ68"/>
<sequence length="616" mass="69688">MILGEVVEGNKMFGRTDDTMCVPFNDGRTLSELLSSAVKNINFEYSASAEKLIPVSEHLTAEPLKLRLQSFYRRNGEIYFYGSDKSGKIVNVSADKALGKKLNHERINSFIDIRDTLRELLDVQQYDNKDSEIAQLQEKLNNCYDSFYSKYGLLHSSYNHSLLNSDGAYPLVASLEADFAKDNNLLVKKSDIFTERVNKPTATISHVDTAEEALAVCVAEKGVIDFEYMSQITDVPPEDLKIGLREKGEIFAVPSYTGDEDYEYQTASEYLSGDIYAKLDMAKAYASVNGIYESNVVALKEVLPTPLKAGDIDINLGATWIDKKYYEQFMYEVFETPQSLKSDYVSRFFKSDRIELDYSEYSGRWNITNKRADLSVTTVKTYGASGLSAYQIFESVLNLSEPKVYKDKVDEYGVVERDKNNKPVRVLDVEATQVVQQKANAIRREFKNWIFKDANRRRDIVDTYNRTFNCVHAREYDGSHLNFPGMNSNIQLHEHQKNAIAHAIYGGNTLFAHSVGAGKTFEMIATAMECKRLGLCHKSLFAVPNHLTEQVGADFLKLYPNANILVATKDDFKSSNRKMLMSKIATGNYDAVIIGHTQLKMLPLSPERQEAFLQSQ</sequence>
<evidence type="ECO:0000259" key="1">
    <source>
        <dbReference type="Pfam" id="PF04851"/>
    </source>
</evidence>
<keyword evidence="2" id="KW-0547">Nucleotide-binding</keyword>
<dbReference type="InterPro" id="IPR006935">
    <property type="entry name" value="Helicase/UvrB_N"/>
</dbReference>
<name>K1TZ68_9ZZZZ</name>
<comment type="caution">
    <text evidence="2">The sequence shown here is derived from an EMBL/GenBank/DDBJ whole genome shotgun (WGS) entry which is preliminary data.</text>
</comment>
<dbReference type="PANTHER" id="PTHR41313">
    <property type="entry name" value="ADENINE-SPECIFIC METHYLTRANSFERASE"/>
    <property type="match status" value="1"/>
</dbReference>
<dbReference type="Pfam" id="PF04851">
    <property type="entry name" value="ResIII"/>
    <property type="match status" value="1"/>
</dbReference>
<keyword evidence="2" id="KW-0378">Hydrolase</keyword>
<keyword evidence="2" id="KW-0347">Helicase</keyword>
<dbReference type="PANTHER" id="PTHR41313:SF1">
    <property type="entry name" value="DNA METHYLASE ADENINE-SPECIFIC DOMAIN-CONTAINING PROTEIN"/>
    <property type="match status" value="1"/>
</dbReference>
<dbReference type="Gene3D" id="3.40.50.300">
    <property type="entry name" value="P-loop containing nucleotide triphosphate hydrolases"/>
    <property type="match status" value="1"/>
</dbReference>
<keyword evidence="2" id="KW-0067">ATP-binding</keyword>
<evidence type="ECO:0000313" key="2">
    <source>
        <dbReference type="EMBL" id="EKC75193.1"/>
    </source>
</evidence>
<reference evidence="2" key="1">
    <citation type="journal article" date="2013" name="Environ. Microbiol.">
        <title>Microbiota from the distal guts of lean and obese adolescents exhibit partial functional redundancy besides clear differences in community structure.</title>
        <authorList>
            <person name="Ferrer M."/>
            <person name="Ruiz A."/>
            <person name="Lanza F."/>
            <person name="Haange S.B."/>
            <person name="Oberbach A."/>
            <person name="Till H."/>
            <person name="Bargiela R."/>
            <person name="Campoy C."/>
            <person name="Segura M.T."/>
            <person name="Richter M."/>
            <person name="von Bergen M."/>
            <person name="Seifert J."/>
            <person name="Suarez A."/>
        </authorList>
    </citation>
    <scope>NUCLEOTIDE SEQUENCE</scope>
</reference>
<dbReference type="EMBL" id="AJWY01003493">
    <property type="protein sequence ID" value="EKC75193.1"/>
    <property type="molecule type" value="Genomic_DNA"/>
</dbReference>
<dbReference type="InterPro" id="IPR027417">
    <property type="entry name" value="P-loop_NTPase"/>
</dbReference>